<dbReference type="Pfam" id="PF05935">
    <property type="entry name" value="Arylsulfotrans"/>
    <property type="match status" value="1"/>
</dbReference>
<dbReference type="InterPro" id="IPR011044">
    <property type="entry name" value="Quino_amine_DH_bsu"/>
</dbReference>
<feature type="compositionally biased region" description="Basic and acidic residues" evidence="2">
    <location>
        <begin position="625"/>
        <end position="635"/>
    </location>
</feature>
<keyword evidence="3" id="KW-0732">Signal</keyword>
<accession>A0A2S8G9W3</accession>
<proteinExistence type="predicted"/>
<comment type="caution">
    <text evidence="4">The sequence shown here is derived from an EMBL/GenBank/DDBJ whole genome shotgun (WGS) entry which is preliminary data.</text>
</comment>
<feature type="region of interest" description="Disordered" evidence="2">
    <location>
        <begin position="602"/>
        <end position="670"/>
    </location>
</feature>
<organism evidence="4 5">
    <name type="scientific">Blastopirellula marina</name>
    <dbReference type="NCBI Taxonomy" id="124"/>
    <lineage>
        <taxon>Bacteria</taxon>
        <taxon>Pseudomonadati</taxon>
        <taxon>Planctomycetota</taxon>
        <taxon>Planctomycetia</taxon>
        <taxon>Pirellulales</taxon>
        <taxon>Pirellulaceae</taxon>
        <taxon>Blastopirellula</taxon>
    </lineage>
</organism>
<name>A0A2S8G9W3_9BACT</name>
<evidence type="ECO:0000256" key="2">
    <source>
        <dbReference type="SAM" id="MobiDB-lite"/>
    </source>
</evidence>
<evidence type="ECO:0000313" key="5">
    <source>
        <dbReference type="Proteomes" id="UP000239388"/>
    </source>
</evidence>
<keyword evidence="1" id="KW-0175">Coiled coil</keyword>
<dbReference type="InterPro" id="IPR010262">
    <property type="entry name" value="Arylsulfotransferase_bact"/>
</dbReference>
<dbReference type="OrthoDB" id="264813at2"/>
<evidence type="ECO:0000256" key="3">
    <source>
        <dbReference type="SAM" id="SignalP"/>
    </source>
</evidence>
<dbReference type="AlphaFoldDB" id="A0A2S8G9W3"/>
<dbReference type="PANTHER" id="PTHR35340">
    <property type="entry name" value="PQQ ENZYME REPEAT PROTEIN-RELATED"/>
    <property type="match status" value="1"/>
</dbReference>
<feature type="compositionally biased region" description="Gly residues" evidence="2">
    <location>
        <begin position="636"/>
        <end position="667"/>
    </location>
</feature>
<feature type="coiled-coil region" evidence="1">
    <location>
        <begin position="508"/>
        <end position="535"/>
    </location>
</feature>
<dbReference type="Proteomes" id="UP000239388">
    <property type="component" value="Unassembled WGS sequence"/>
</dbReference>
<evidence type="ECO:0000256" key="1">
    <source>
        <dbReference type="SAM" id="Coils"/>
    </source>
</evidence>
<feature type="region of interest" description="Disordered" evidence="2">
    <location>
        <begin position="682"/>
        <end position="710"/>
    </location>
</feature>
<dbReference type="PANTHER" id="PTHR35340:SF5">
    <property type="entry name" value="ASST-DOMAIN-CONTAINING PROTEIN"/>
    <property type="match status" value="1"/>
</dbReference>
<dbReference type="GO" id="GO:0004062">
    <property type="term" value="F:aryl sulfotransferase activity"/>
    <property type="evidence" value="ECO:0007669"/>
    <property type="project" value="InterPro"/>
</dbReference>
<gene>
    <name evidence="4" type="ORF">C5Y98_03845</name>
</gene>
<sequence>MNQPRPILASLAIAALFSLVATQLFADAERPLKDAKEGVSVNQEGALKGYTLIAPMNSTSTFLIDLEGRVVNEWKSDYTPALSCYLLPNGHLLRPGNARTEGFGGPGAGGRIQEFDWEGNLVWDYSFDHGQLRPHHDICPLPSGNVLVVANDPKTADQQLAAGRRQELVTETLLPDCIVEIKPTGKTTGEIVWQWHAWDHLVQDTDENKPNYGDVSEHPQQIDINFSTQMIDRMMQDPAQLARLRSLGYVGGGDQNGPPSGSDRNGPRRGPGGRGPGRGGPGGMGGDWMHVNSVAYNPKLDQIMISVHEFSEVWIIDHSTTTQEAAGNKGGKRGKGGDLLFRWGNPKVYRSGTNIDQRLFAQHCAHWIAEGLPGGGNMLVFNNGMGRPDGSYSTADEIELPLKTDGTYEKEEFLPYGPVSAKWSYHAPEKSDFFSMLISGAQRLPNGNTLIASGNQAMLFEVTPANEIVWVLQLPGGGMGPGGPGGRGGRPGQHELVPYFLADMLELTEQQQKTLAQMQKTLDEERAKILTAEQKEKLNQPFGGGPRFGPPRLGEVVPAFLVADLSEEQFEQIKKLQDQVDADLAKLWTEKQKKALEDFDRQAAGRPGFGPPGGFGPPPGMRGPGGRDGRPDRRGFGGPPGRGGPGGPGGGPGFRGGPGGGPGGPGGVFRAYRYDTEYAAFDGKDLTPGRPLIEIMAPPGRPEPEPRPQP</sequence>
<protein>
    <recommendedName>
        <fullName evidence="6">Arylsulfotransferase (ASST)</fullName>
    </recommendedName>
</protein>
<dbReference type="EMBL" id="PUIB01000006">
    <property type="protein sequence ID" value="PQO41100.1"/>
    <property type="molecule type" value="Genomic_DNA"/>
</dbReference>
<dbReference type="InterPro" id="IPR053143">
    <property type="entry name" value="Arylsulfate_ST"/>
</dbReference>
<feature type="region of interest" description="Disordered" evidence="2">
    <location>
        <begin position="248"/>
        <end position="286"/>
    </location>
</feature>
<feature type="compositionally biased region" description="Gly residues" evidence="2">
    <location>
        <begin position="269"/>
        <end position="286"/>
    </location>
</feature>
<feature type="signal peptide" evidence="3">
    <location>
        <begin position="1"/>
        <end position="26"/>
    </location>
</feature>
<evidence type="ECO:0008006" key="6">
    <source>
        <dbReference type="Google" id="ProtNLM"/>
    </source>
</evidence>
<dbReference type="SUPFAM" id="SSF50969">
    <property type="entry name" value="YVTN repeat-like/Quinoprotein amine dehydrogenase"/>
    <property type="match status" value="1"/>
</dbReference>
<dbReference type="RefSeq" id="WP_105351782.1">
    <property type="nucleotide sequence ID" value="NZ_PUIB01000006.1"/>
</dbReference>
<reference evidence="4 5" key="1">
    <citation type="submission" date="2018-02" db="EMBL/GenBank/DDBJ databases">
        <title>Comparative genomes isolates from brazilian mangrove.</title>
        <authorList>
            <person name="Araujo J.E."/>
            <person name="Taketani R.G."/>
            <person name="Silva M.C.P."/>
            <person name="Loureco M.V."/>
            <person name="Andreote F.D."/>
        </authorList>
    </citation>
    <scope>NUCLEOTIDE SEQUENCE [LARGE SCALE GENOMIC DNA]</scope>
    <source>
        <strain evidence="4 5">NAP PRIS-MGV</strain>
    </source>
</reference>
<evidence type="ECO:0000313" key="4">
    <source>
        <dbReference type="EMBL" id="PQO41100.1"/>
    </source>
</evidence>
<feature type="chain" id="PRO_5015436370" description="Arylsulfotransferase (ASST)" evidence="3">
    <location>
        <begin position="27"/>
        <end position="710"/>
    </location>
</feature>